<organism evidence="2 3">
    <name type="scientific">Plutella xylostella</name>
    <name type="common">Diamondback moth</name>
    <name type="synonym">Plutella maculipennis</name>
    <dbReference type="NCBI Taxonomy" id="51655"/>
    <lineage>
        <taxon>Eukaryota</taxon>
        <taxon>Metazoa</taxon>
        <taxon>Ecdysozoa</taxon>
        <taxon>Arthropoda</taxon>
        <taxon>Hexapoda</taxon>
        <taxon>Insecta</taxon>
        <taxon>Pterygota</taxon>
        <taxon>Neoptera</taxon>
        <taxon>Endopterygota</taxon>
        <taxon>Lepidoptera</taxon>
        <taxon>Glossata</taxon>
        <taxon>Ditrysia</taxon>
        <taxon>Yponomeutoidea</taxon>
        <taxon>Plutellidae</taxon>
        <taxon>Plutella</taxon>
    </lineage>
</organism>
<keyword evidence="3" id="KW-1185">Reference proteome</keyword>
<feature type="region of interest" description="Disordered" evidence="1">
    <location>
        <begin position="29"/>
        <end position="52"/>
    </location>
</feature>
<accession>A0A8S4EDS9</accession>
<reference evidence="2" key="1">
    <citation type="submission" date="2020-11" db="EMBL/GenBank/DDBJ databases">
        <authorList>
            <person name="Whiteford S."/>
        </authorList>
    </citation>
    <scope>NUCLEOTIDE SEQUENCE</scope>
</reference>
<evidence type="ECO:0000256" key="1">
    <source>
        <dbReference type="SAM" id="MobiDB-lite"/>
    </source>
</evidence>
<evidence type="ECO:0000313" key="2">
    <source>
        <dbReference type="EMBL" id="CAG9113316.1"/>
    </source>
</evidence>
<sequence>MFRFNGRDLLTLSESSSCGRWSVAWRLRGSPEPGPASPASPRSISNSSLRELDDELTGEELTTFMHQVNCHIGGLT</sequence>
<proteinExistence type="predicted"/>
<evidence type="ECO:0000313" key="3">
    <source>
        <dbReference type="Proteomes" id="UP000653454"/>
    </source>
</evidence>
<comment type="caution">
    <text evidence="2">The sequence shown here is derived from an EMBL/GenBank/DDBJ whole genome shotgun (WGS) entry which is preliminary data.</text>
</comment>
<gene>
    <name evidence="2" type="ORF">PLXY2_LOCUS5204</name>
</gene>
<dbReference type="Proteomes" id="UP000653454">
    <property type="component" value="Unassembled WGS sequence"/>
</dbReference>
<protein>
    <submittedName>
        <fullName evidence="2">(diamondback moth) hypothetical protein</fullName>
    </submittedName>
</protein>
<feature type="compositionally biased region" description="Low complexity" evidence="1">
    <location>
        <begin position="39"/>
        <end position="49"/>
    </location>
</feature>
<dbReference type="AlphaFoldDB" id="A0A8S4EDS9"/>
<name>A0A8S4EDS9_PLUXY</name>
<dbReference type="EMBL" id="CAJHNJ030000015">
    <property type="protein sequence ID" value="CAG9113316.1"/>
    <property type="molecule type" value="Genomic_DNA"/>
</dbReference>